<name>A0A940DUU1_9BACT</name>
<organism evidence="8 9">
    <name type="scientific">Candidatus Cryptobacteroides avicola</name>
    <dbReference type="NCBI Taxonomy" id="2840757"/>
    <lineage>
        <taxon>Bacteria</taxon>
        <taxon>Pseudomonadati</taxon>
        <taxon>Bacteroidota</taxon>
        <taxon>Bacteroidia</taxon>
        <taxon>Bacteroidales</taxon>
        <taxon>Candidatus Cryptobacteroides</taxon>
    </lineage>
</organism>
<comment type="caution">
    <text evidence="8">The sequence shown here is derived from an EMBL/GenBank/DDBJ whole genome shotgun (WGS) entry which is preliminary data.</text>
</comment>
<evidence type="ECO:0000313" key="9">
    <source>
        <dbReference type="Proteomes" id="UP000725002"/>
    </source>
</evidence>
<keyword evidence="2 7" id="KW-0031">Aminopeptidase</keyword>
<evidence type="ECO:0000256" key="2">
    <source>
        <dbReference type="ARBA" id="ARBA00022438"/>
    </source>
</evidence>
<dbReference type="EMBL" id="JADILV010000080">
    <property type="protein sequence ID" value="MBO8484640.1"/>
    <property type="molecule type" value="Genomic_DNA"/>
</dbReference>
<dbReference type="GO" id="GO:0006508">
    <property type="term" value="P:proteolysis"/>
    <property type="evidence" value="ECO:0007669"/>
    <property type="project" value="UniProtKB-KW"/>
</dbReference>
<dbReference type="GO" id="GO:0008239">
    <property type="term" value="F:dipeptidyl-peptidase activity"/>
    <property type="evidence" value="ECO:0007669"/>
    <property type="project" value="UniProtKB-UniRule"/>
</dbReference>
<keyword evidence="3 7" id="KW-0645">Protease</keyword>
<dbReference type="PANTHER" id="PTHR38469">
    <property type="entry name" value="PERIPLASMIC PEPTIDASE SUBFAMILY S1B"/>
    <property type="match status" value="1"/>
</dbReference>
<keyword evidence="4 7" id="KW-0732">Signal</keyword>
<evidence type="ECO:0000256" key="7">
    <source>
        <dbReference type="RuleBase" id="RU366067"/>
    </source>
</evidence>
<dbReference type="Pfam" id="PF10459">
    <property type="entry name" value="Peptidase_S46"/>
    <property type="match status" value="1"/>
</dbReference>
<dbReference type="SUPFAM" id="SSF50494">
    <property type="entry name" value="Trypsin-like serine proteases"/>
    <property type="match status" value="1"/>
</dbReference>
<sequence length="733" mass="82192">MKKIGQIMTAAAISMALAGSGTAYADEGMWLPSLISQRIEDMQSKGFRLDAEDIYSINQASLKDAVVLFGRGCTGEVISPEGLLLTNHHCGYGQIQKHSSVEHDYLRDGFWAMTRDEELPNEGLTVSFLERMEDVTDRILDGYVTDMTESQRDSVVKANSDALVKEVTTEGKGLRATVEALYYGNQYFLFLYREYSDVRLVGAPPSSIGKFGGDTDNWMWPRHTGDFSIFRIYADKDNNPAPYSPDNVPYTPKKFFRISLNGVHEGDFTFIYGFPGSTREYIMSEGVRYISDVSDPAKIALRTQRLDIQKKYMDRSQAVRIQYSSKNAGVANAWKKWQGEAGGIRRLGTVAAKQEYEKRFSEWAEGTGYETVLPRLDSLYGALEPYMFTQEYYTESARSIELCNFAMSIWKQFKEYGRFLGSGKASDAAVTDSAENAFFSGISKTAKSFYKDYYAPIDKESFIAVMSSFAEDLPEDFQPAYFKDGIAKYGSIAVWADSLFCNSIFTDSTRVLTLTPADSAAVSDDPAFIFGNSFAEWFAKDIAPVCKRINSEITLLYRTYMKGQMEFEPEKAFYPDANLTLRVAYGKVQGYSPADGVYYEPSSTLEGIMEKDNPEIFDYDIPQRLRDIHSEKDYGRWAVTDAQGNTTVPVCFIATNHTSGGNSGSPVINADGDLMGINFDRVWEGTMSDIVFDPDYCRNICLDIRYVLFIIDKVAGAGHLLDEMVFAGINTEK</sequence>
<protein>
    <recommendedName>
        <fullName evidence="7">Dipeptidyl-peptidase</fullName>
        <ecNumber evidence="7">3.4.14.-</ecNumber>
    </recommendedName>
</protein>
<comment type="similarity">
    <text evidence="1 7">Belongs to the peptidase S46 family.</text>
</comment>
<dbReference type="Proteomes" id="UP000725002">
    <property type="component" value="Unassembled WGS sequence"/>
</dbReference>
<dbReference type="GO" id="GO:0043171">
    <property type="term" value="P:peptide catabolic process"/>
    <property type="evidence" value="ECO:0007669"/>
    <property type="project" value="UniProtKB-UniRule"/>
</dbReference>
<dbReference type="PANTHER" id="PTHR38469:SF1">
    <property type="entry name" value="PERIPLASMIC PEPTIDASE SUBFAMILY S1B"/>
    <property type="match status" value="1"/>
</dbReference>
<comment type="function">
    <text evidence="7">Catalyzes the removal of dipeptides from the N-terminus of oligopeptides.</text>
</comment>
<gene>
    <name evidence="8" type="ORF">IAB75_11115</name>
</gene>
<evidence type="ECO:0000256" key="5">
    <source>
        <dbReference type="ARBA" id="ARBA00022801"/>
    </source>
</evidence>
<reference evidence="8" key="1">
    <citation type="submission" date="2020-10" db="EMBL/GenBank/DDBJ databases">
        <authorList>
            <person name="Gilroy R."/>
        </authorList>
    </citation>
    <scope>NUCLEOTIDE SEQUENCE</scope>
    <source>
        <strain evidence="8">G3-8215</strain>
    </source>
</reference>
<proteinExistence type="inferred from homology"/>
<dbReference type="InterPro" id="IPR043504">
    <property type="entry name" value="Peptidase_S1_PA_chymotrypsin"/>
</dbReference>
<dbReference type="InterPro" id="IPR009003">
    <property type="entry name" value="Peptidase_S1_PA"/>
</dbReference>
<feature type="signal peptide" evidence="7">
    <location>
        <begin position="1"/>
        <end position="25"/>
    </location>
</feature>
<dbReference type="EC" id="3.4.14.-" evidence="7"/>
<evidence type="ECO:0000313" key="8">
    <source>
        <dbReference type="EMBL" id="MBO8484640.1"/>
    </source>
</evidence>
<dbReference type="GO" id="GO:0070009">
    <property type="term" value="F:serine-type aminopeptidase activity"/>
    <property type="evidence" value="ECO:0007669"/>
    <property type="project" value="UniProtKB-UniRule"/>
</dbReference>
<keyword evidence="6 7" id="KW-0720">Serine protease</keyword>
<evidence type="ECO:0000256" key="3">
    <source>
        <dbReference type="ARBA" id="ARBA00022670"/>
    </source>
</evidence>
<evidence type="ECO:0000256" key="1">
    <source>
        <dbReference type="ARBA" id="ARBA00010491"/>
    </source>
</evidence>
<dbReference type="Gene3D" id="2.40.10.10">
    <property type="entry name" value="Trypsin-like serine proteases"/>
    <property type="match status" value="1"/>
</dbReference>
<keyword evidence="5 7" id="KW-0378">Hydrolase</keyword>
<feature type="chain" id="PRO_5038165715" description="Dipeptidyl-peptidase" evidence="7">
    <location>
        <begin position="26"/>
        <end position="733"/>
    </location>
</feature>
<evidence type="ECO:0000256" key="6">
    <source>
        <dbReference type="ARBA" id="ARBA00022825"/>
    </source>
</evidence>
<accession>A0A940DUU1</accession>
<dbReference type="AlphaFoldDB" id="A0A940DUU1"/>
<reference evidence="8" key="2">
    <citation type="journal article" date="2021" name="PeerJ">
        <title>Extensive microbial diversity within the chicken gut microbiome revealed by metagenomics and culture.</title>
        <authorList>
            <person name="Gilroy R."/>
            <person name="Ravi A."/>
            <person name="Getino M."/>
            <person name="Pursley I."/>
            <person name="Horton D.L."/>
            <person name="Alikhan N.F."/>
            <person name="Baker D."/>
            <person name="Gharbi K."/>
            <person name="Hall N."/>
            <person name="Watson M."/>
            <person name="Adriaenssens E.M."/>
            <person name="Foster-Nyarko E."/>
            <person name="Jarju S."/>
            <person name="Secka A."/>
            <person name="Antonio M."/>
            <person name="Oren A."/>
            <person name="Chaudhuri R.R."/>
            <person name="La Ragione R."/>
            <person name="Hildebrand F."/>
            <person name="Pallen M.J."/>
        </authorList>
    </citation>
    <scope>NUCLEOTIDE SEQUENCE</scope>
    <source>
        <strain evidence="8">G3-8215</strain>
    </source>
</reference>
<dbReference type="InterPro" id="IPR019500">
    <property type="entry name" value="Pep_S46"/>
</dbReference>
<evidence type="ECO:0000256" key="4">
    <source>
        <dbReference type="ARBA" id="ARBA00022729"/>
    </source>
</evidence>